<evidence type="ECO:0000256" key="2">
    <source>
        <dbReference type="ARBA" id="ARBA00022679"/>
    </source>
</evidence>
<feature type="domain" description="DTW" evidence="8">
    <location>
        <begin position="9"/>
        <end position="391"/>
    </location>
</feature>
<dbReference type="GO" id="GO:0008033">
    <property type="term" value="P:tRNA processing"/>
    <property type="evidence" value="ECO:0007669"/>
    <property type="project" value="UniProtKB-KW"/>
</dbReference>
<evidence type="ECO:0000259" key="8">
    <source>
        <dbReference type="SMART" id="SM01144"/>
    </source>
</evidence>
<proteinExistence type="inferred from homology"/>
<dbReference type="InterPro" id="IPR005636">
    <property type="entry name" value="DTW"/>
</dbReference>
<dbReference type="EC" id="2.5.1.25" evidence="1"/>
<dbReference type="AlphaFoldDB" id="W9RC22"/>
<organism evidence="9 10">
    <name type="scientific">Morus notabilis</name>
    <dbReference type="NCBI Taxonomy" id="981085"/>
    <lineage>
        <taxon>Eukaryota</taxon>
        <taxon>Viridiplantae</taxon>
        <taxon>Streptophyta</taxon>
        <taxon>Embryophyta</taxon>
        <taxon>Tracheophyta</taxon>
        <taxon>Spermatophyta</taxon>
        <taxon>Magnoliopsida</taxon>
        <taxon>eudicotyledons</taxon>
        <taxon>Gunneridae</taxon>
        <taxon>Pentapetalae</taxon>
        <taxon>rosids</taxon>
        <taxon>fabids</taxon>
        <taxon>Rosales</taxon>
        <taxon>Moraceae</taxon>
        <taxon>Moreae</taxon>
        <taxon>Morus</taxon>
    </lineage>
</organism>
<dbReference type="InterPro" id="IPR039262">
    <property type="entry name" value="DTWD2/TAPT"/>
</dbReference>
<evidence type="ECO:0000256" key="5">
    <source>
        <dbReference type="ARBA" id="ARBA00034489"/>
    </source>
</evidence>
<keyword evidence="4" id="KW-0819">tRNA processing</keyword>
<dbReference type="PANTHER" id="PTHR21392:SF0">
    <property type="entry name" value="TRNA-URIDINE AMINOCARBOXYPROPYLTRANSFERASE 2"/>
    <property type="match status" value="1"/>
</dbReference>
<evidence type="ECO:0000256" key="7">
    <source>
        <dbReference type="SAM" id="MobiDB-lite"/>
    </source>
</evidence>
<dbReference type="EMBL" id="KE343994">
    <property type="protein sequence ID" value="EXB50287.1"/>
    <property type="molecule type" value="Genomic_DNA"/>
</dbReference>
<dbReference type="GO" id="GO:0016432">
    <property type="term" value="F:tRNA-uridine aminocarboxypropyltransferase activity"/>
    <property type="evidence" value="ECO:0007669"/>
    <property type="project" value="UniProtKB-EC"/>
</dbReference>
<sequence>MAEIRANSKRPTCPTCAKPAWLCLCARIKTRELDNSVSVTILQHSLEEKHPLNSARIARLGLKNVNLATVSDVNFEAQFVIRLMERNSEMGSFCGSKENEFDEVFEDVGDLAHQVFAKCLKEKSFDFIGANGKSGLESDIRDSKNTKNHVESLYFEKKSGLGRIQEGVGAKDDFGFETSDKQPVKQPDEEKITNLVYDEGPVITATIGKKGVVSCLSHIWMLQNHHGKSNFDEILESQAARDALAKGYVVQKLQKRQREGSLELEEYMEFEIAVPPGSILLFPSKQAVGVDRLKAIALDVTNLIVLDGTWAKAKRMYAENPWLKLLPHLKLELDKVSLYSGVRMQPKAGCLSSIESIVYALKELGDENHEGLDDLLDVFESMVGDQKRCKERRCSSKAEYSVIYQMFKRGGEGLVTIPSSQISPPPLTRRDPLRRSPPRHV</sequence>
<dbReference type="eggNOG" id="KOG4382">
    <property type="taxonomic scope" value="Eukaryota"/>
</dbReference>
<reference evidence="10" key="1">
    <citation type="submission" date="2013-01" db="EMBL/GenBank/DDBJ databases">
        <title>Draft Genome Sequence of a Mulberry Tree, Morus notabilis C.K. Schneid.</title>
        <authorList>
            <person name="He N."/>
            <person name="Zhao S."/>
        </authorList>
    </citation>
    <scope>NUCLEOTIDE SEQUENCE</scope>
</reference>
<dbReference type="Proteomes" id="UP000030645">
    <property type="component" value="Unassembled WGS sequence"/>
</dbReference>
<dbReference type="Pfam" id="PF03942">
    <property type="entry name" value="DTW"/>
    <property type="match status" value="2"/>
</dbReference>
<comment type="similarity">
    <text evidence="5">Belongs to the TDD superfamily. DTWD2 family.</text>
</comment>
<keyword evidence="3" id="KW-0949">S-adenosyl-L-methionine</keyword>
<feature type="region of interest" description="Disordered" evidence="7">
    <location>
        <begin position="418"/>
        <end position="441"/>
    </location>
</feature>
<protein>
    <recommendedName>
        <fullName evidence="1">tRNA-uridine aminocarboxypropyltransferase</fullName>
        <ecNumber evidence="1">2.5.1.25</ecNumber>
    </recommendedName>
</protein>
<accession>W9RC22</accession>
<gene>
    <name evidence="9" type="ORF">L484_017825</name>
</gene>
<keyword evidence="10" id="KW-1185">Reference proteome</keyword>
<comment type="catalytic activity">
    <reaction evidence="6">
        <text>a uridine in tRNA + S-adenosyl-L-methionine = a 3-[(3S)-3-amino-3-carboxypropyl]uridine in tRNA + S-methyl-5'-thioadenosine + H(+)</text>
        <dbReference type="Rhea" id="RHEA:62432"/>
        <dbReference type="Rhea" id="RHEA-COMP:13339"/>
        <dbReference type="Rhea" id="RHEA-COMP:16092"/>
        <dbReference type="ChEBI" id="CHEBI:15378"/>
        <dbReference type="ChEBI" id="CHEBI:17509"/>
        <dbReference type="ChEBI" id="CHEBI:59789"/>
        <dbReference type="ChEBI" id="CHEBI:65315"/>
        <dbReference type="ChEBI" id="CHEBI:82930"/>
        <dbReference type="EC" id="2.5.1.25"/>
    </reaction>
</comment>
<dbReference type="PANTHER" id="PTHR21392">
    <property type="entry name" value="TRNA-URIDINE AMINOCARBOXYPROPYLTRANSFERASE 2"/>
    <property type="match status" value="1"/>
</dbReference>
<evidence type="ECO:0000256" key="3">
    <source>
        <dbReference type="ARBA" id="ARBA00022691"/>
    </source>
</evidence>
<keyword evidence="2" id="KW-0808">Transferase</keyword>
<evidence type="ECO:0000256" key="4">
    <source>
        <dbReference type="ARBA" id="ARBA00022694"/>
    </source>
</evidence>
<evidence type="ECO:0000256" key="1">
    <source>
        <dbReference type="ARBA" id="ARBA00012386"/>
    </source>
</evidence>
<dbReference type="STRING" id="981085.W9RC22"/>
<evidence type="ECO:0000256" key="6">
    <source>
        <dbReference type="ARBA" id="ARBA00048718"/>
    </source>
</evidence>
<dbReference type="SMART" id="SM01144">
    <property type="entry name" value="DTW"/>
    <property type="match status" value="1"/>
</dbReference>
<name>W9RC22_9ROSA</name>
<evidence type="ECO:0000313" key="10">
    <source>
        <dbReference type="Proteomes" id="UP000030645"/>
    </source>
</evidence>
<evidence type="ECO:0000313" key="9">
    <source>
        <dbReference type="EMBL" id="EXB50287.1"/>
    </source>
</evidence>